<evidence type="ECO:0000313" key="4">
    <source>
        <dbReference type="EMBL" id="NDY91502.1"/>
    </source>
</evidence>
<dbReference type="EMBL" id="JAAGOH010000010">
    <property type="protein sequence ID" value="NDY91502.1"/>
    <property type="molecule type" value="Genomic_DNA"/>
</dbReference>
<keyword evidence="5" id="KW-1185">Reference proteome</keyword>
<keyword evidence="1 4" id="KW-0808">Transferase</keyword>
<accession>A0A7C9TJZ4</accession>
<gene>
    <name evidence="4" type="ORF">G3A44_09910</name>
</gene>
<feature type="domain" description="Glycosyl transferase family 1" evidence="2">
    <location>
        <begin position="214"/>
        <end position="384"/>
    </location>
</feature>
<organism evidence="4 5">
    <name type="scientific">Ideonella livida</name>
    <dbReference type="NCBI Taxonomy" id="2707176"/>
    <lineage>
        <taxon>Bacteria</taxon>
        <taxon>Pseudomonadati</taxon>
        <taxon>Pseudomonadota</taxon>
        <taxon>Betaproteobacteria</taxon>
        <taxon>Burkholderiales</taxon>
        <taxon>Sphaerotilaceae</taxon>
        <taxon>Ideonella</taxon>
    </lineage>
</organism>
<dbReference type="Pfam" id="PF00534">
    <property type="entry name" value="Glycos_transf_1"/>
    <property type="match status" value="1"/>
</dbReference>
<feature type="domain" description="Glycosyl transferase family 4" evidence="3">
    <location>
        <begin position="25"/>
        <end position="196"/>
    </location>
</feature>
<protein>
    <submittedName>
        <fullName evidence="4">Glycosyltransferase</fullName>
    </submittedName>
</protein>
<dbReference type="Proteomes" id="UP000484255">
    <property type="component" value="Unassembled WGS sequence"/>
</dbReference>
<reference evidence="4 5" key="1">
    <citation type="submission" date="2020-02" db="EMBL/GenBank/DDBJ databases">
        <title>Ideonella bacterium strain TBM-1.</title>
        <authorList>
            <person name="Chen W.-M."/>
        </authorList>
    </citation>
    <scope>NUCLEOTIDE SEQUENCE [LARGE SCALE GENOMIC DNA]</scope>
    <source>
        <strain evidence="4 5">TBM-1</strain>
    </source>
</reference>
<dbReference type="CDD" id="cd03818">
    <property type="entry name" value="GT4_ExpC-like"/>
    <property type="match status" value="1"/>
</dbReference>
<comment type="caution">
    <text evidence="4">The sequence shown here is derived from an EMBL/GenBank/DDBJ whole genome shotgun (WGS) entry which is preliminary data.</text>
</comment>
<dbReference type="GO" id="GO:0009103">
    <property type="term" value="P:lipopolysaccharide biosynthetic process"/>
    <property type="evidence" value="ECO:0007669"/>
    <property type="project" value="TreeGrafter"/>
</dbReference>
<dbReference type="Pfam" id="PF12000">
    <property type="entry name" value="Glyco_trans_4_3"/>
    <property type="match status" value="1"/>
</dbReference>
<dbReference type="GO" id="GO:0016757">
    <property type="term" value="F:glycosyltransferase activity"/>
    <property type="evidence" value="ECO:0007669"/>
    <property type="project" value="InterPro"/>
</dbReference>
<evidence type="ECO:0000256" key="1">
    <source>
        <dbReference type="ARBA" id="ARBA00022679"/>
    </source>
</evidence>
<evidence type="ECO:0000259" key="3">
    <source>
        <dbReference type="Pfam" id="PF12000"/>
    </source>
</evidence>
<evidence type="ECO:0000313" key="5">
    <source>
        <dbReference type="Proteomes" id="UP000484255"/>
    </source>
</evidence>
<dbReference type="PANTHER" id="PTHR46401:SF2">
    <property type="entry name" value="GLYCOSYLTRANSFERASE WBBK-RELATED"/>
    <property type="match status" value="1"/>
</dbReference>
<dbReference type="PANTHER" id="PTHR46401">
    <property type="entry name" value="GLYCOSYLTRANSFERASE WBBK-RELATED"/>
    <property type="match status" value="1"/>
</dbReference>
<evidence type="ECO:0000259" key="2">
    <source>
        <dbReference type="Pfam" id="PF00534"/>
    </source>
</evidence>
<dbReference type="InterPro" id="IPR001296">
    <property type="entry name" value="Glyco_trans_1"/>
</dbReference>
<dbReference type="Gene3D" id="3.40.50.2000">
    <property type="entry name" value="Glycogen Phosphorylase B"/>
    <property type="match status" value="2"/>
</dbReference>
<dbReference type="SUPFAM" id="SSF53756">
    <property type="entry name" value="UDP-Glycosyltransferase/glycogen phosphorylase"/>
    <property type="match status" value="1"/>
</dbReference>
<proteinExistence type="predicted"/>
<dbReference type="AlphaFoldDB" id="A0A7C9TJZ4"/>
<sequence length="411" mass="45470">MRVLFIHQNLPGQFTHQMRALQAAGHEVLGIVEKSALQRCAALHPGIGLLGYGVQAPKEPGGIHAYLRDVDTQVRRGQSVARALLELKKKGKVPDLVVAHPGWGESLFIRDVLPGVPLVNYLEFFFSARGGDVNFDPEFPATLDTECRLTVRNALFLSALENCSAGVAPTPWQRSRFPATYLPRISVIHEGVDTRAITPQDGAQWTWEGRTYRQGEPIVTYVARGLEPYRGFHLFMRALPRLLREHAGARVILVGGDAVSYGSRHPSGKSWREVMLDEVGDQLDMARVHFTGRVPHADLHQIFRVSAAHVYLTYPFVLSWSLLEAMACGALVIGSRTAPVEDVVVDGGNGLLVDFFDQDALLDRITQALTQPGRWAPLRQAARETVVNRFDLQTVCLPEALRLLDRVAGRG</sequence>
<name>A0A7C9TJZ4_9BURK</name>
<dbReference type="RefSeq" id="WP_163457360.1">
    <property type="nucleotide sequence ID" value="NZ_JAAGOH010000010.1"/>
</dbReference>
<dbReference type="InterPro" id="IPR022623">
    <property type="entry name" value="Glyco_trans_4"/>
</dbReference>